<keyword evidence="7" id="KW-1185">Reference proteome</keyword>
<dbReference type="GO" id="GO:0006542">
    <property type="term" value="P:glutamine biosynthetic process"/>
    <property type="evidence" value="ECO:0007669"/>
    <property type="project" value="InterPro"/>
</dbReference>
<dbReference type="SUPFAM" id="SSF54368">
    <property type="entry name" value="Glutamine synthetase, N-terminal domain"/>
    <property type="match status" value="1"/>
</dbReference>
<dbReference type="RefSeq" id="WP_220378604.1">
    <property type="nucleotide sequence ID" value="NZ_JACHJY010000003.1"/>
</dbReference>
<dbReference type="EMBL" id="JACHJY010000003">
    <property type="protein sequence ID" value="MBB4981672.1"/>
    <property type="molecule type" value="Genomic_DNA"/>
</dbReference>
<dbReference type="Gene3D" id="3.10.20.70">
    <property type="entry name" value="Glutamine synthetase, N-terminal domain"/>
    <property type="match status" value="1"/>
</dbReference>
<evidence type="ECO:0000256" key="3">
    <source>
        <dbReference type="PROSITE-ProRule" id="PRU01331"/>
    </source>
</evidence>
<evidence type="ECO:0000259" key="5">
    <source>
        <dbReference type="PROSITE" id="PS51987"/>
    </source>
</evidence>
<organism evidence="6 7">
    <name type="scientific">Streptomyces nymphaeiformis</name>
    <dbReference type="NCBI Taxonomy" id="2663842"/>
    <lineage>
        <taxon>Bacteria</taxon>
        <taxon>Bacillati</taxon>
        <taxon>Actinomycetota</taxon>
        <taxon>Actinomycetes</taxon>
        <taxon>Kitasatosporales</taxon>
        <taxon>Streptomycetaceae</taxon>
        <taxon>Streptomyces</taxon>
    </lineage>
</organism>
<evidence type="ECO:0000256" key="1">
    <source>
        <dbReference type="ARBA" id="ARBA00009897"/>
    </source>
</evidence>
<proteinExistence type="inferred from homology"/>
<dbReference type="PANTHER" id="PTHR43785:SF12">
    <property type="entry name" value="TYPE-1 GLUTAMINE SYNTHETASE 2"/>
    <property type="match status" value="1"/>
</dbReference>
<evidence type="ECO:0000313" key="7">
    <source>
        <dbReference type="Proteomes" id="UP000582643"/>
    </source>
</evidence>
<evidence type="ECO:0000256" key="2">
    <source>
        <dbReference type="ARBA" id="ARBA00022598"/>
    </source>
</evidence>
<dbReference type="SUPFAM" id="SSF55931">
    <property type="entry name" value="Glutamine synthetase/guanido kinase"/>
    <property type="match status" value="1"/>
</dbReference>
<evidence type="ECO:0000256" key="4">
    <source>
        <dbReference type="RuleBase" id="RU000384"/>
    </source>
</evidence>
<dbReference type="InterPro" id="IPR036651">
    <property type="entry name" value="Gln_synt_N_sf"/>
</dbReference>
<dbReference type="Proteomes" id="UP000582643">
    <property type="component" value="Unassembled WGS sequence"/>
</dbReference>
<feature type="domain" description="GS catalytic" evidence="5">
    <location>
        <begin position="111"/>
        <end position="449"/>
    </location>
</feature>
<dbReference type="InterPro" id="IPR008146">
    <property type="entry name" value="Gln_synth_cat_dom"/>
</dbReference>
<evidence type="ECO:0000313" key="6">
    <source>
        <dbReference type="EMBL" id="MBB4981672.1"/>
    </source>
</evidence>
<dbReference type="EC" id="6.3.1.2" evidence="6"/>
<dbReference type="Pfam" id="PF00120">
    <property type="entry name" value="Gln-synt_C"/>
    <property type="match status" value="1"/>
</dbReference>
<dbReference type="PROSITE" id="PS51987">
    <property type="entry name" value="GS_CATALYTIC"/>
    <property type="match status" value="1"/>
</dbReference>
<accession>A0A7W7U030</accession>
<comment type="caution">
    <text evidence="6">The sequence shown here is derived from an EMBL/GenBank/DDBJ whole genome shotgun (WGS) entry which is preliminary data.</text>
</comment>
<dbReference type="InterPro" id="IPR014746">
    <property type="entry name" value="Gln_synth/guanido_kin_cat_dom"/>
</dbReference>
<reference evidence="6 7" key="1">
    <citation type="submission" date="2020-08" db="EMBL/GenBank/DDBJ databases">
        <title>Genomic Encyclopedia of Type Strains, Phase III (KMG-III): the genomes of soil and plant-associated and newly described type strains.</title>
        <authorList>
            <person name="Whitman W."/>
        </authorList>
    </citation>
    <scope>NUCLEOTIDE SEQUENCE [LARGE SCALE GENOMIC DNA]</scope>
    <source>
        <strain evidence="6 7">SFB5A</strain>
    </source>
</reference>
<dbReference type="GO" id="GO:0004356">
    <property type="term" value="F:glutamine synthetase activity"/>
    <property type="evidence" value="ECO:0007669"/>
    <property type="project" value="UniProtKB-EC"/>
</dbReference>
<name>A0A7W7U030_9ACTN</name>
<dbReference type="PANTHER" id="PTHR43785">
    <property type="entry name" value="GAMMA-GLUTAMYLPUTRESCINE SYNTHETASE"/>
    <property type="match status" value="1"/>
</dbReference>
<dbReference type="AlphaFoldDB" id="A0A7W7U030"/>
<comment type="similarity">
    <text evidence="1 3 4">Belongs to the glutamine synthetase family.</text>
</comment>
<dbReference type="SMART" id="SM01230">
    <property type="entry name" value="Gln-synt_C"/>
    <property type="match status" value="1"/>
</dbReference>
<keyword evidence="2 6" id="KW-0436">Ligase</keyword>
<sequence>MDELDRWLDEHGITSVEIQATDLDGTFIGKTLSRGKFLGGVEQGFAFADVVFGNDLSSTPILGIPFPSWRGELADIFLRPDLGTLVVWKPGKAAVIGDFWTQDGTPVSVCPRNLLRRVDADAKQLGFTVDTAIEIEATVFEESVREARAKGYENLTPLGGTSGGAYVLAKDADWRAYLERVEERLRAIGIDWEAWNDEAAAGQIEVNVAMGGAVEVADRWARCRQVMREVAHELGRTVTFMAKWSDAWGQASHLNLSLATPDGNAFYSPDGPSDVMSRFIGGVMPAMAGTTSIALPFITSYRRLIPAEGPPTTISWGVGNKTTAVRAVVDHPKQSRIEYRVPGSDANMYLVTAAVLGAGLFGVRNELEPPTALTGMAWFRPDGEPIPASITQAASALEADKILPEALGAEFVGYWIGTRLSEWLSFHTGGGDPDAGITPWERNRYFELA</sequence>
<protein>
    <submittedName>
        <fullName evidence="6">Glutamine synthetase</fullName>
        <ecNumber evidence="6">6.3.1.2</ecNumber>
    </submittedName>
</protein>
<gene>
    <name evidence="6" type="ORF">GGE06_002582</name>
</gene>
<dbReference type="Gene3D" id="3.30.590.10">
    <property type="entry name" value="Glutamine synthetase/guanido kinase, catalytic domain"/>
    <property type="match status" value="1"/>
</dbReference>